<protein>
    <submittedName>
        <fullName evidence="1">Uncharacterized protein</fullName>
    </submittedName>
</protein>
<accession>A0A645IZ01</accession>
<dbReference type="EMBL" id="VSSQ01118540">
    <property type="protein sequence ID" value="MPN52433.1"/>
    <property type="molecule type" value="Genomic_DNA"/>
</dbReference>
<evidence type="ECO:0000313" key="1">
    <source>
        <dbReference type="EMBL" id="MPN52433.1"/>
    </source>
</evidence>
<comment type="caution">
    <text evidence="1">The sequence shown here is derived from an EMBL/GenBank/DDBJ whole genome shotgun (WGS) entry which is preliminary data.</text>
</comment>
<organism evidence="1">
    <name type="scientific">bioreactor metagenome</name>
    <dbReference type="NCBI Taxonomy" id="1076179"/>
    <lineage>
        <taxon>unclassified sequences</taxon>
        <taxon>metagenomes</taxon>
        <taxon>ecological metagenomes</taxon>
    </lineage>
</organism>
<sequence>MNTKTFHPHAGSNRIDTVVVGFYCHFGPFSRDTGNAFDGDKPVVNFGDFRFKQSFKKYGRCARKNDLWIVVFVLNPGNDSANVLSLAEKIAGDLFGSGQNKFVVLVVEKQQFFFPDLINLT</sequence>
<proteinExistence type="predicted"/>
<name>A0A645IZ01_9ZZZZ</name>
<dbReference type="AlphaFoldDB" id="A0A645IZ01"/>
<gene>
    <name evidence="1" type="ORF">SDC9_200094</name>
</gene>
<reference evidence="1" key="1">
    <citation type="submission" date="2019-08" db="EMBL/GenBank/DDBJ databases">
        <authorList>
            <person name="Kucharzyk K."/>
            <person name="Murdoch R.W."/>
            <person name="Higgins S."/>
            <person name="Loffler F."/>
        </authorList>
    </citation>
    <scope>NUCLEOTIDE SEQUENCE</scope>
</reference>